<sequence length="57" mass="6399">ARKALFRTLIVVVFIDPHGLRFSGVMGIDVPQWVGHGIPNVVWASVHNPRRIWVGLL</sequence>
<proteinExistence type="predicted"/>
<organism evidence="1 2">
    <name type="scientific">Parasponia andersonii</name>
    <name type="common">Sponia andersonii</name>
    <dbReference type="NCBI Taxonomy" id="3476"/>
    <lineage>
        <taxon>Eukaryota</taxon>
        <taxon>Viridiplantae</taxon>
        <taxon>Streptophyta</taxon>
        <taxon>Embryophyta</taxon>
        <taxon>Tracheophyta</taxon>
        <taxon>Spermatophyta</taxon>
        <taxon>Magnoliopsida</taxon>
        <taxon>eudicotyledons</taxon>
        <taxon>Gunneridae</taxon>
        <taxon>Pentapetalae</taxon>
        <taxon>rosids</taxon>
        <taxon>fabids</taxon>
        <taxon>Rosales</taxon>
        <taxon>Cannabaceae</taxon>
        <taxon>Parasponia</taxon>
    </lineage>
</organism>
<keyword evidence="2" id="KW-1185">Reference proteome</keyword>
<dbReference type="Proteomes" id="UP000237105">
    <property type="component" value="Unassembled WGS sequence"/>
</dbReference>
<feature type="non-terminal residue" evidence="1">
    <location>
        <position position="1"/>
    </location>
</feature>
<accession>A0A2P5ATL8</accession>
<comment type="caution">
    <text evidence="1">The sequence shown here is derived from an EMBL/GenBank/DDBJ whole genome shotgun (WGS) entry which is preliminary data.</text>
</comment>
<name>A0A2P5ATL8_PARAD</name>
<gene>
    <name evidence="1" type="ORF">PanWU01x14_301790</name>
</gene>
<evidence type="ECO:0000313" key="1">
    <source>
        <dbReference type="EMBL" id="PON39828.1"/>
    </source>
</evidence>
<reference evidence="2" key="1">
    <citation type="submission" date="2016-06" db="EMBL/GenBank/DDBJ databases">
        <title>Parallel loss of symbiosis genes in relatives of nitrogen-fixing non-legume Parasponia.</title>
        <authorList>
            <person name="Van Velzen R."/>
            <person name="Holmer R."/>
            <person name="Bu F."/>
            <person name="Rutten L."/>
            <person name="Van Zeijl A."/>
            <person name="Liu W."/>
            <person name="Santuari L."/>
            <person name="Cao Q."/>
            <person name="Sharma T."/>
            <person name="Shen D."/>
            <person name="Roswanjaya Y."/>
            <person name="Wardhani T."/>
            <person name="Kalhor M.S."/>
            <person name="Jansen J."/>
            <person name="Van den Hoogen J."/>
            <person name="Gungor B."/>
            <person name="Hartog M."/>
            <person name="Hontelez J."/>
            <person name="Verver J."/>
            <person name="Yang W.-C."/>
            <person name="Schijlen E."/>
            <person name="Repin R."/>
            <person name="Schilthuizen M."/>
            <person name="Schranz E."/>
            <person name="Heidstra R."/>
            <person name="Miyata K."/>
            <person name="Fedorova E."/>
            <person name="Kohlen W."/>
            <person name="Bisseling T."/>
            <person name="Smit S."/>
            <person name="Geurts R."/>
        </authorList>
    </citation>
    <scope>NUCLEOTIDE SEQUENCE [LARGE SCALE GENOMIC DNA]</scope>
    <source>
        <strain evidence="2">cv. WU1-14</strain>
    </source>
</reference>
<evidence type="ECO:0000313" key="2">
    <source>
        <dbReference type="Proteomes" id="UP000237105"/>
    </source>
</evidence>
<dbReference type="EMBL" id="JXTB01000454">
    <property type="protein sequence ID" value="PON39828.1"/>
    <property type="molecule type" value="Genomic_DNA"/>
</dbReference>
<dbReference type="AlphaFoldDB" id="A0A2P5ATL8"/>
<protein>
    <submittedName>
        <fullName evidence="1">Uncharacterized protein</fullName>
    </submittedName>
</protein>